<dbReference type="GO" id="GO:0016787">
    <property type="term" value="F:hydrolase activity"/>
    <property type="evidence" value="ECO:0007669"/>
    <property type="project" value="UniProtKB-KW"/>
</dbReference>
<evidence type="ECO:0000256" key="4">
    <source>
        <dbReference type="ARBA" id="ARBA00022801"/>
    </source>
</evidence>
<dbReference type="CDD" id="cd17953">
    <property type="entry name" value="DEADc_DDX46"/>
    <property type="match status" value="1"/>
</dbReference>
<dbReference type="OrthoDB" id="196131at2759"/>
<dbReference type="InterPro" id="IPR000629">
    <property type="entry name" value="RNA-helicase_DEAD-box_CS"/>
</dbReference>
<accession>A0A9P6HAC5</accession>
<name>A0A9P6HAC5_9AGAM</name>
<dbReference type="Pfam" id="PF23469">
    <property type="entry name" value="KH_12"/>
    <property type="match status" value="1"/>
</dbReference>
<gene>
    <name evidence="16" type="ORF">BJ322DRAFT_1009294</name>
</gene>
<evidence type="ECO:0000256" key="12">
    <source>
        <dbReference type="SAM" id="MobiDB-lite"/>
    </source>
</evidence>
<evidence type="ECO:0000256" key="6">
    <source>
        <dbReference type="ARBA" id="ARBA00022840"/>
    </source>
</evidence>
<keyword evidence="3" id="KW-0547">Nucleotide-binding</keyword>
<evidence type="ECO:0000259" key="15">
    <source>
        <dbReference type="PROSITE" id="PS51195"/>
    </source>
</evidence>
<dbReference type="SMART" id="SM00490">
    <property type="entry name" value="HELICc"/>
    <property type="match status" value="1"/>
</dbReference>
<feature type="domain" description="Helicase ATP-binding" evidence="13">
    <location>
        <begin position="428"/>
        <end position="606"/>
    </location>
</feature>
<feature type="domain" description="Helicase C-terminal" evidence="14">
    <location>
        <begin position="630"/>
        <end position="781"/>
    </location>
</feature>
<feature type="region of interest" description="Disordered" evidence="12">
    <location>
        <begin position="284"/>
        <end position="312"/>
    </location>
</feature>
<dbReference type="SMART" id="SM00487">
    <property type="entry name" value="DEXDc"/>
    <property type="match status" value="1"/>
</dbReference>
<dbReference type="GO" id="GO:0005524">
    <property type="term" value="F:ATP binding"/>
    <property type="evidence" value="ECO:0007669"/>
    <property type="project" value="UniProtKB-KW"/>
</dbReference>
<evidence type="ECO:0000256" key="3">
    <source>
        <dbReference type="ARBA" id="ARBA00022741"/>
    </source>
</evidence>
<comment type="similarity">
    <text evidence="9">Belongs to the DEAD box helicase family. DDX46/PRP5 subfamily.</text>
</comment>
<evidence type="ECO:0000256" key="10">
    <source>
        <dbReference type="PROSITE-ProRule" id="PRU00552"/>
    </source>
</evidence>
<dbReference type="InterPro" id="IPR056149">
    <property type="entry name" value="PRP5/DDX46/KHDC4_KH"/>
</dbReference>
<dbReference type="FunFam" id="3.40.50.300:FF:000079">
    <property type="entry name" value="probable ATP-dependent RNA helicase DDX17"/>
    <property type="match status" value="1"/>
</dbReference>
<dbReference type="CDD" id="cd18787">
    <property type="entry name" value="SF2_C_DEAD"/>
    <property type="match status" value="1"/>
</dbReference>
<dbReference type="InterPro" id="IPR014014">
    <property type="entry name" value="RNA_helicase_DEAD_Q_motif"/>
</dbReference>
<dbReference type="Gene3D" id="3.40.50.300">
    <property type="entry name" value="P-loop containing nucleotide triphosphate hydrolases"/>
    <property type="match status" value="2"/>
</dbReference>
<keyword evidence="6" id="KW-0067">ATP-binding</keyword>
<evidence type="ECO:0000256" key="2">
    <source>
        <dbReference type="ARBA" id="ARBA00012552"/>
    </source>
</evidence>
<feature type="compositionally biased region" description="Basic and acidic residues" evidence="12">
    <location>
        <begin position="804"/>
        <end position="834"/>
    </location>
</feature>
<feature type="coiled-coil region" evidence="11">
    <location>
        <begin position="889"/>
        <end position="951"/>
    </location>
</feature>
<reference evidence="16" key="2">
    <citation type="submission" date="2020-11" db="EMBL/GenBank/DDBJ databases">
        <authorList>
            <consortium name="DOE Joint Genome Institute"/>
            <person name="Kuo A."/>
            <person name="Miyauchi S."/>
            <person name="Kiss E."/>
            <person name="Drula E."/>
            <person name="Kohler A."/>
            <person name="Sanchez-Garcia M."/>
            <person name="Andreopoulos B."/>
            <person name="Barry K.W."/>
            <person name="Bonito G."/>
            <person name="Buee M."/>
            <person name="Carver A."/>
            <person name="Chen C."/>
            <person name="Cichocki N."/>
            <person name="Clum A."/>
            <person name="Culley D."/>
            <person name="Crous P.W."/>
            <person name="Fauchery L."/>
            <person name="Girlanda M."/>
            <person name="Hayes R."/>
            <person name="Keri Z."/>
            <person name="Labutti K."/>
            <person name="Lipzen A."/>
            <person name="Lombard V."/>
            <person name="Magnuson J."/>
            <person name="Maillard F."/>
            <person name="Morin E."/>
            <person name="Murat C."/>
            <person name="Nolan M."/>
            <person name="Ohm R."/>
            <person name="Pangilinan J."/>
            <person name="Pereira M."/>
            <person name="Perotto S."/>
            <person name="Peter M."/>
            <person name="Riley R."/>
            <person name="Sitrit Y."/>
            <person name="Stielow B."/>
            <person name="Szollosi G."/>
            <person name="Zifcakova L."/>
            <person name="Stursova M."/>
            <person name="Spatafora J.W."/>
            <person name="Tedersoo L."/>
            <person name="Vaario L.-M."/>
            <person name="Yamada A."/>
            <person name="Yan M."/>
            <person name="Wang P."/>
            <person name="Xu J."/>
            <person name="Bruns T."/>
            <person name="Baldrian P."/>
            <person name="Vilgalys R."/>
            <person name="Henrissat B."/>
            <person name="Grigoriev I.V."/>
            <person name="Hibbett D."/>
            <person name="Nagy L.G."/>
            <person name="Martin F.M."/>
        </authorList>
    </citation>
    <scope>NUCLEOTIDE SEQUENCE</scope>
    <source>
        <strain evidence="16">UH-Tt-Lm1</strain>
    </source>
</reference>
<evidence type="ECO:0000256" key="7">
    <source>
        <dbReference type="ARBA" id="ARBA00023187"/>
    </source>
</evidence>
<keyword evidence="11" id="KW-0175">Coiled coil</keyword>
<keyword evidence="8" id="KW-0539">Nucleus</keyword>
<evidence type="ECO:0000313" key="17">
    <source>
        <dbReference type="Proteomes" id="UP000736335"/>
    </source>
</evidence>
<dbReference type="GO" id="GO:0003676">
    <property type="term" value="F:nucleic acid binding"/>
    <property type="evidence" value="ECO:0007669"/>
    <property type="project" value="InterPro"/>
</dbReference>
<dbReference type="PROSITE" id="PS51194">
    <property type="entry name" value="HELICASE_CTER"/>
    <property type="match status" value="1"/>
</dbReference>
<keyword evidence="4 16" id="KW-0378">Hydrolase</keyword>
<sequence>MARRDRSYSPDAPNKRVRPHRSSRSPSPTRRSSQRPSRSRYDDDRDRDRPRDRDRDRERDGYRDRDRHREDRFRDDKRRDSHREDRRDDRDRRRSRSRDRRDRPPPSPTTNIPTPAPPEKGADNGTPPVEDEKLRAKKAKLEAWKKEREAKKALGEAKAKAMALAGKTAPGMYILHNTAATKSGQLNRSAFGGLGLKGLPIKPDVLKKTVMEDSVETKYQAVKFGDMPEVDMTIDSQAIGNLEADDDDEDEEQLQESMKVDEDELDPLDAFMTGVKEEVKKVTQEDLKKHGSNFNGRARLDDPANDDADEVSGAPVENELDATNLNAEEIMALAVKKVKKKELATVDHTKLSYEPFRKEFYAPPPDVAQMTDEEADLLRLELDGIKIRGVDCPRPVAKWSHFGLPASCLDVIKKHGWTAPTPIQAQAIPAIMSGRDVIGVAKTGSGKTVAFLLPLFRHIKDQRPLEQMEGPMAVVMTPTRELATQIHRECKPFLKVLNLRAVCAYGGSPIKDQIAEMKKGAEIVVCTPGRMIDLLTANSGRVTNLKRATYLVLDEADRMFDMGFEPQVMKIVNNIRPDRQTVLFSATFPKQMDSLARKILRKPLEITVGGRSVVAPEIDQIVEVRAEDTKFNRLLEILGQMYNEDAEARTLIFVDRQEAADSLLRELMRKGYLCMSLHGGKDQIDRDQTITDFKSGVVPIVIATSVAARGLDVKQLKLVINYDAPNHMEDYVHRAGRTGRAGNKGTCVTFITEDQDRYSVDLYRALKASNANVPKDLEDLANGFLEKVKTGKAQAAGSGFGGKGLDRLDKEREARDKAERKAYGEEDKEEKTDAPAEGAPPTATATPTTTTGGGGDMLTNFKVEVRRGPAPDSSKGSLGVSGAALAARKLALAKEEEKLQKSIKEAEEAAARAGKDTPAYKQATTVIAKLNAQLRAQKFVLQSQIQAAENAPARPQVTGDVSEYHAIIPINDYPQKARWRVTNKETMVNLIEITGASVTNKGIFYEPGKEPSGLEDPPKLHLLVESNEEWRVEQAVREIKRLLFEASAAALQAEMRNPTAPGRYSVI</sequence>
<feature type="compositionally biased region" description="Low complexity" evidence="12">
    <location>
        <begin position="835"/>
        <end position="850"/>
    </location>
</feature>
<reference evidence="16" key="1">
    <citation type="journal article" date="2020" name="Nat. Commun.">
        <title>Large-scale genome sequencing of mycorrhizal fungi provides insights into the early evolution of symbiotic traits.</title>
        <authorList>
            <person name="Miyauchi S."/>
            <person name="Kiss E."/>
            <person name="Kuo A."/>
            <person name="Drula E."/>
            <person name="Kohler A."/>
            <person name="Sanchez-Garcia M."/>
            <person name="Morin E."/>
            <person name="Andreopoulos B."/>
            <person name="Barry K.W."/>
            <person name="Bonito G."/>
            <person name="Buee M."/>
            <person name="Carver A."/>
            <person name="Chen C."/>
            <person name="Cichocki N."/>
            <person name="Clum A."/>
            <person name="Culley D."/>
            <person name="Crous P.W."/>
            <person name="Fauchery L."/>
            <person name="Girlanda M."/>
            <person name="Hayes R.D."/>
            <person name="Keri Z."/>
            <person name="LaButti K."/>
            <person name="Lipzen A."/>
            <person name="Lombard V."/>
            <person name="Magnuson J."/>
            <person name="Maillard F."/>
            <person name="Murat C."/>
            <person name="Nolan M."/>
            <person name="Ohm R.A."/>
            <person name="Pangilinan J."/>
            <person name="Pereira M.F."/>
            <person name="Perotto S."/>
            <person name="Peter M."/>
            <person name="Pfister S."/>
            <person name="Riley R."/>
            <person name="Sitrit Y."/>
            <person name="Stielow J.B."/>
            <person name="Szollosi G."/>
            <person name="Zifcakova L."/>
            <person name="Stursova M."/>
            <person name="Spatafora J.W."/>
            <person name="Tedersoo L."/>
            <person name="Vaario L.M."/>
            <person name="Yamada A."/>
            <person name="Yan M."/>
            <person name="Wang P."/>
            <person name="Xu J."/>
            <person name="Bruns T."/>
            <person name="Baldrian P."/>
            <person name="Vilgalys R."/>
            <person name="Dunand C."/>
            <person name="Henrissat B."/>
            <person name="Grigoriev I.V."/>
            <person name="Hibbett D."/>
            <person name="Nagy L.G."/>
            <person name="Martin F.M."/>
        </authorList>
    </citation>
    <scope>NUCLEOTIDE SEQUENCE</scope>
    <source>
        <strain evidence="16">UH-Tt-Lm1</strain>
    </source>
</reference>
<organism evidence="16 17">
    <name type="scientific">Thelephora terrestris</name>
    <dbReference type="NCBI Taxonomy" id="56493"/>
    <lineage>
        <taxon>Eukaryota</taxon>
        <taxon>Fungi</taxon>
        <taxon>Dikarya</taxon>
        <taxon>Basidiomycota</taxon>
        <taxon>Agaricomycotina</taxon>
        <taxon>Agaricomycetes</taxon>
        <taxon>Thelephorales</taxon>
        <taxon>Thelephoraceae</taxon>
        <taxon>Thelephora</taxon>
    </lineage>
</organism>
<protein>
    <recommendedName>
        <fullName evidence="2">RNA helicase</fullName>
        <ecNumber evidence="2">3.6.4.13</ecNumber>
    </recommendedName>
</protein>
<feature type="compositionally biased region" description="Low complexity" evidence="12">
    <location>
        <begin position="24"/>
        <end position="36"/>
    </location>
</feature>
<dbReference type="GO" id="GO:0005634">
    <property type="term" value="C:nucleus"/>
    <property type="evidence" value="ECO:0007669"/>
    <property type="project" value="UniProtKB-SubCell"/>
</dbReference>
<dbReference type="PROSITE" id="PS51195">
    <property type="entry name" value="Q_MOTIF"/>
    <property type="match status" value="1"/>
</dbReference>
<evidence type="ECO:0000259" key="13">
    <source>
        <dbReference type="PROSITE" id="PS51192"/>
    </source>
</evidence>
<keyword evidence="17" id="KW-1185">Reference proteome</keyword>
<evidence type="ECO:0000256" key="8">
    <source>
        <dbReference type="ARBA" id="ARBA00023242"/>
    </source>
</evidence>
<dbReference type="PANTHER" id="PTHR47958">
    <property type="entry name" value="ATP-DEPENDENT RNA HELICASE DBP3"/>
    <property type="match status" value="1"/>
</dbReference>
<evidence type="ECO:0000313" key="16">
    <source>
        <dbReference type="EMBL" id="KAF9782800.1"/>
    </source>
</evidence>
<feature type="region of interest" description="Disordered" evidence="12">
    <location>
        <begin position="1"/>
        <end position="135"/>
    </location>
</feature>
<dbReference type="PROSITE" id="PS00039">
    <property type="entry name" value="DEAD_ATP_HELICASE"/>
    <property type="match status" value="1"/>
</dbReference>
<dbReference type="SUPFAM" id="SSF52540">
    <property type="entry name" value="P-loop containing nucleoside triphosphate hydrolases"/>
    <property type="match status" value="2"/>
</dbReference>
<feature type="compositionally biased region" description="Basic and acidic residues" evidence="12">
    <location>
        <begin position="39"/>
        <end position="92"/>
    </location>
</feature>
<proteinExistence type="inferred from homology"/>
<feature type="region of interest" description="Disordered" evidence="12">
    <location>
        <begin position="794"/>
        <end position="858"/>
    </location>
</feature>
<keyword evidence="7" id="KW-0507">mRNA processing</keyword>
<feature type="short sequence motif" description="Q motif" evidence="10">
    <location>
        <begin position="397"/>
        <end position="425"/>
    </location>
</feature>
<dbReference type="InterPro" id="IPR011545">
    <property type="entry name" value="DEAD/DEAH_box_helicase_dom"/>
</dbReference>
<dbReference type="InterPro" id="IPR014001">
    <property type="entry name" value="Helicase_ATP-bd"/>
</dbReference>
<dbReference type="InterPro" id="IPR001650">
    <property type="entry name" value="Helicase_C-like"/>
</dbReference>
<dbReference type="EC" id="3.6.4.13" evidence="2"/>
<dbReference type="GO" id="GO:0003724">
    <property type="term" value="F:RNA helicase activity"/>
    <property type="evidence" value="ECO:0007669"/>
    <property type="project" value="UniProtKB-EC"/>
</dbReference>
<dbReference type="Pfam" id="PF00271">
    <property type="entry name" value="Helicase_C"/>
    <property type="match status" value="1"/>
</dbReference>
<keyword evidence="5" id="KW-0347">Helicase</keyword>
<dbReference type="EMBL" id="WIUZ02000011">
    <property type="protein sequence ID" value="KAF9782800.1"/>
    <property type="molecule type" value="Genomic_DNA"/>
</dbReference>
<comment type="caution">
    <text evidence="16">The sequence shown here is derived from an EMBL/GenBank/DDBJ whole genome shotgun (WGS) entry which is preliminary data.</text>
</comment>
<dbReference type="AlphaFoldDB" id="A0A9P6HAC5"/>
<evidence type="ECO:0000256" key="1">
    <source>
        <dbReference type="ARBA" id="ARBA00004123"/>
    </source>
</evidence>
<evidence type="ECO:0000256" key="11">
    <source>
        <dbReference type="SAM" id="Coils"/>
    </source>
</evidence>
<dbReference type="Pfam" id="PF00270">
    <property type="entry name" value="DEAD"/>
    <property type="match status" value="1"/>
</dbReference>
<feature type="domain" description="DEAD-box RNA helicase Q" evidence="15">
    <location>
        <begin position="397"/>
        <end position="425"/>
    </location>
</feature>
<evidence type="ECO:0000259" key="14">
    <source>
        <dbReference type="PROSITE" id="PS51194"/>
    </source>
</evidence>
<keyword evidence="7" id="KW-0508">mRNA splicing</keyword>
<comment type="subcellular location">
    <subcellularLocation>
        <location evidence="1">Nucleus</location>
    </subcellularLocation>
</comment>
<evidence type="ECO:0000256" key="9">
    <source>
        <dbReference type="ARBA" id="ARBA00038511"/>
    </source>
</evidence>
<evidence type="ECO:0000256" key="5">
    <source>
        <dbReference type="ARBA" id="ARBA00022806"/>
    </source>
</evidence>
<dbReference type="GO" id="GO:0008380">
    <property type="term" value="P:RNA splicing"/>
    <property type="evidence" value="ECO:0007669"/>
    <property type="project" value="UniProtKB-KW"/>
</dbReference>
<dbReference type="PROSITE" id="PS51192">
    <property type="entry name" value="HELICASE_ATP_BIND_1"/>
    <property type="match status" value="1"/>
</dbReference>
<dbReference type="Proteomes" id="UP000736335">
    <property type="component" value="Unassembled WGS sequence"/>
</dbReference>
<dbReference type="InterPro" id="IPR027417">
    <property type="entry name" value="P-loop_NTPase"/>
</dbReference>